<dbReference type="GO" id="GO:0004519">
    <property type="term" value="F:endonuclease activity"/>
    <property type="evidence" value="ECO:0007669"/>
    <property type="project" value="UniProtKB-KW"/>
</dbReference>
<dbReference type="CDD" id="cd04486">
    <property type="entry name" value="YhcR_OBF_like"/>
    <property type="match status" value="1"/>
</dbReference>
<dbReference type="EMBL" id="WBMT01000009">
    <property type="protein sequence ID" value="KAB2347506.1"/>
    <property type="molecule type" value="Genomic_DNA"/>
</dbReference>
<organism evidence="3 4">
    <name type="scientific">Actinomadura rudentiformis</name>
    <dbReference type="NCBI Taxonomy" id="359158"/>
    <lineage>
        <taxon>Bacteria</taxon>
        <taxon>Bacillati</taxon>
        <taxon>Actinomycetota</taxon>
        <taxon>Actinomycetes</taxon>
        <taxon>Streptosporangiales</taxon>
        <taxon>Thermomonosporaceae</taxon>
        <taxon>Actinomadura</taxon>
    </lineage>
</organism>
<feature type="chain" id="PRO_5039553998" evidence="1">
    <location>
        <begin position="25"/>
        <end position="565"/>
    </location>
</feature>
<dbReference type="InterPro" id="IPR036691">
    <property type="entry name" value="Endo/exonu/phosph_ase_sf"/>
</dbReference>
<keyword evidence="1" id="KW-0732">Signal</keyword>
<gene>
    <name evidence="3" type="ORF">F8566_21165</name>
</gene>
<keyword evidence="4" id="KW-1185">Reference proteome</keyword>
<proteinExistence type="predicted"/>
<keyword evidence="3" id="KW-0540">Nuclease</keyword>
<keyword evidence="3" id="KW-0378">Hydrolase</keyword>
<evidence type="ECO:0000313" key="4">
    <source>
        <dbReference type="Proteomes" id="UP000468735"/>
    </source>
</evidence>
<evidence type="ECO:0000259" key="2">
    <source>
        <dbReference type="Pfam" id="PF03372"/>
    </source>
</evidence>
<name>A0A6H9YV62_9ACTN</name>
<sequence length="565" mass="60038">MRRTAAALTTALAAGLVTTAGLHAAQAAEPGTCSTPATHQIAQVQGSGDATPVNGQTVRVEGVVTGDFQAADQLKGFFIQDATPDRDPRTSDGLFVYSTQDVKVGDRVLATGKVIEFNGLTELSPVTAVDVCGTGRVKPAGARLPLSGGASLESYEGVLVRFQQKLTATETYRLGQYGEVSLAAKGRLFQPTDGHGSTQAGNNARRLLLDDGSTVQNPKNVPFTSPRVLRIGDSTSNLTGVLSYGFNAYRLQPTQAVRFARTNPRPAKPENVGGDVKVASFNTLNWFTTLDKRGADTAAEQERQITKLVAALKGLNADAVGLMEVENNGDTAVKALVDRLNAAVGANTYSWIKHPNPGTDEIHVALIYKPAKLKPAGTPRSSTAPVFERPPLVQTFRRASGSGAPFTMIINHFKSKGCGGATGPDQDQGDGQSCYNARRVTQAKAIADLAKGETNPLVLGDLNAYAAEDPIKALTASGMVSLTERHVKAAQRYSYVFDGQSGELDHALAGKGLARRVSDATIWHINSDEPTILDYNTEYNPPALYKPDAFRSSDHDPVLIGLRLR</sequence>
<keyword evidence="3" id="KW-0255">Endonuclease</keyword>
<dbReference type="InterPro" id="IPR047971">
    <property type="entry name" value="ExeM-like"/>
</dbReference>
<protein>
    <submittedName>
        <fullName evidence="3">ExeM/NucH family extracellular endonuclease</fullName>
    </submittedName>
</protein>
<dbReference type="OrthoDB" id="1016457at2"/>
<accession>A0A6H9YV62</accession>
<dbReference type="PANTHER" id="PTHR42834:SF1">
    <property type="entry name" value="ENDONUCLEASE_EXONUCLEASE_PHOSPHATASE FAMILY PROTEIN (AFU_ORTHOLOGUE AFUA_3G09210)"/>
    <property type="match status" value="1"/>
</dbReference>
<dbReference type="Pfam" id="PF03372">
    <property type="entry name" value="Exo_endo_phos"/>
    <property type="match status" value="1"/>
</dbReference>
<reference evidence="3 4" key="1">
    <citation type="submission" date="2019-09" db="EMBL/GenBank/DDBJ databases">
        <title>Actinomadura physcomitrii sp. nov., a novel actinomycete isolated from moss [Physcomitrium sphaericum (Ludw) Fuernr].</title>
        <authorList>
            <person name="Zhuang X."/>
            <person name="Liu C."/>
        </authorList>
    </citation>
    <scope>NUCLEOTIDE SEQUENCE [LARGE SCALE GENOMIC DNA]</scope>
    <source>
        <strain evidence="3 4">HMC1</strain>
    </source>
</reference>
<dbReference type="RefSeq" id="WP_151562425.1">
    <property type="nucleotide sequence ID" value="NZ_WBMT01000009.1"/>
</dbReference>
<dbReference type="Proteomes" id="UP000468735">
    <property type="component" value="Unassembled WGS sequence"/>
</dbReference>
<feature type="domain" description="Endonuclease/exonuclease/phosphatase" evidence="2">
    <location>
        <begin position="295"/>
        <end position="555"/>
    </location>
</feature>
<dbReference type="Gene3D" id="3.60.10.10">
    <property type="entry name" value="Endonuclease/exonuclease/phosphatase"/>
    <property type="match status" value="1"/>
</dbReference>
<dbReference type="CDD" id="cd10283">
    <property type="entry name" value="MnuA_DNase1-like"/>
    <property type="match status" value="1"/>
</dbReference>
<comment type="caution">
    <text evidence="3">The sequence shown here is derived from an EMBL/GenBank/DDBJ whole genome shotgun (WGS) entry which is preliminary data.</text>
</comment>
<feature type="signal peptide" evidence="1">
    <location>
        <begin position="1"/>
        <end position="24"/>
    </location>
</feature>
<dbReference type="NCBIfam" id="NF033681">
    <property type="entry name" value="ExeM_NucH_DNase"/>
    <property type="match status" value="1"/>
</dbReference>
<evidence type="ECO:0000313" key="3">
    <source>
        <dbReference type="EMBL" id="KAB2347506.1"/>
    </source>
</evidence>
<dbReference type="InterPro" id="IPR005135">
    <property type="entry name" value="Endo/exonuclease/phosphatase"/>
</dbReference>
<dbReference type="PANTHER" id="PTHR42834">
    <property type="entry name" value="ENDONUCLEASE/EXONUCLEASE/PHOSPHATASE FAMILY PROTEIN (AFU_ORTHOLOGUE AFUA_3G09210)"/>
    <property type="match status" value="1"/>
</dbReference>
<evidence type="ECO:0000256" key="1">
    <source>
        <dbReference type="SAM" id="SignalP"/>
    </source>
</evidence>
<dbReference type="AlphaFoldDB" id="A0A6H9YV62"/>
<dbReference type="SUPFAM" id="SSF56219">
    <property type="entry name" value="DNase I-like"/>
    <property type="match status" value="1"/>
</dbReference>